<sequence length="837" mass="88446">MASLLFGVSPSFGQFTTPTIDGTIGASEYGSSHSVTVDSRVWNLTWDDSNLYIGVSGHTNFGDAIVIYIDVDNLSPINSGSNSNGTASGTGYDGVTPNFPFRADFFAFIKDSYDDYKTDDGAGSWGASTTGTLTKNFSDANDVAEFAIPWSAITGSGRPSAFNFVGFMSYSGGGGGTFARIPANNPSGVSADYVRYYNVSNTADGSSTTPFSQESYCFVGSSDATGFGSISVYDFTMNSTGRSITRAASGAWTIANDMIVNDGTIDYGASSDVIDVAGDVTIGSSGTLSLSSTAGGDLYVGGDFNLNGGTLTNNSRAVFFDGTAAQSVGGTSDPVTFDYVVVSNTSATVGMAQNVTANNDLTVNASATLNTNSNTLTVSGTTTLESDNSGNYGQIIGAVSGGNTINVERTFTGSGRWFYAASPISSGTVSGWSVSDGSIITSAGGTSNQVNIYYYDPSTANSGEGTWTAVPNTSFSTTDNGFGLYLGDGTYFGTLPITLTASGTALNDGAINIALDNSNSGWNLVPNPYPSAIDWNTYHDANSTDLTSTYYIYNGSQWIGYDANTDSPLNSGSQYIAPMQAFFVQNTGSGSINLALDNADRILTESPSQNKTNSTAQVLKLKVASADGISDETLLAFSSQYTDGWDNGLDAVKRMNTTLYPSLYTTSANGDQFFANKLNESFSSKSVDLSFKSGLEQSYTISINDLRLPASWLVELEDKLTGTRVDLKTSSYQFMHVPGNLADRFVIHINQTGVSVKEQALNNNYAYNTENGFKVVCGQTLPQVDMYLFNQAGQLVWQGHFDEVQEQEVLTTALSAGVYILKVESKKAPVFTQKLIK</sequence>
<evidence type="ECO:0000313" key="2">
    <source>
        <dbReference type="EMBL" id="QNR24770.1"/>
    </source>
</evidence>
<keyword evidence="1" id="KW-0732">Signal</keyword>
<dbReference type="SUPFAM" id="SSF49344">
    <property type="entry name" value="CBD9-like"/>
    <property type="match status" value="1"/>
</dbReference>
<dbReference type="RefSeq" id="WP_210759296.1">
    <property type="nucleotide sequence ID" value="NZ_CP060139.1"/>
</dbReference>
<name>A0A7H0VGC2_9FLAO</name>
<dbReference type="EMBL" id="CP060139">
    <property type="protein sequence ID" value="QNR24770.1"/>
    <property type="molecule type" value="Genomic_DNA"/>
</dbReference>
<evidence type="ECO:0000256" key="1">
    <source>
        <dbReference type="ARBA" id="ARBA00022729"/>
    </source>
</evidence>
<dbReference type="InterPro" id="IPR026444">
    <property type="entry name" value="Secre_tail"/>
</dbReference>
<accession>A0A7H0VGC2</accession>
<dbReference type="NCBIfam" id="TIGR04183">
    <property type="entry name" value="Por_Secre_tail"/>
    <property type="match status" value="1"/>
</dbReference>
<dbReference type="KEGG" id="chyd:H4K34_02690"/>
<protein>
    <submittedName>
        <fullName evidence="2">T9SS type A sorting domain-containing protein</fullName>
    </submittedName>
</protein>
<dbReference type="Proteomes" id="UP000516305">
    <property type="component" value="Chromosome"/>
</dbReference>
<dbReference type="AlphaFoldDB" id="A0A7H0VGC2"/>
<organism evidence="2 3">
    <name type="scientific">Croceimicrobium hydrocarbonivorans</name>
    <dbReference type="NCBI Taxonomy" id="2761580"/>
    <lineage>
        <taxon>Bacteria</taxon>
        <taxon>Pseudomonadati</taxon>
        <taxon>Bacteroidota</taxon>
        <taxon>Flavobacteriia</taxon>
        <taxon>Flavobacteriales</taxon>
        <taxon>Owenweeksiaceae</taxon>
        <taxon>Croceimicrobium</taxon>
    </lineage>
</organism>
<gene>
    <name evidence="2" type="ORF">H4K34_02690</name>
</gene>
<proteinExistence type="predicted"/>
<reference evidence="2 3" key="1">
    <citation type="submission" date="2020-08" db="EMBL/GenBank/DDBJ databases">
        <title>Croceimicrobium hydrocarbonivorans gen. nov., sp. nov., a novel marine bacterium isolated from a bacterial consortium that degrades polyethylene terephthalate.</title>
        <authorList>
            <person name="Liu R."/>
        </authorList>
    </citation>
    <scope>NUCLEOTIDE SEQUENCE [LARGE SCALE GENOMIC DNA]</scope>
    <source>
        <strain evidence="2 3">A20-9</strain>
    </source>
</reference>
<keyword evidence="3" id="KW-1185">Reference proteome</keyword>
<evidence type="ECO:0000313" key="3">
    <source>
        <dbReference type="Proteomes" id="UP000516305"/>
    </source>
</evidence>